<organism evidence="1">
    <name type="scientific">Magallana gigas</name>
    <name type="common">Pacific oyster</name>
    <name type="synonym">Crassostrea gigas</name>
    <dbReference type="NCBI Taxonomy" id="29159"/>
    <lineage>
        <taxon>Eukaryota</taxon>
        <taxon>Metazoa</taxon>
        <taxon>Spiralia</taxon>
        <taxon>Lophotrochozoa</taxon>
        <taxon>Mollusca</taxon>
        <taxon>Bivalvia</taxon>
        <taxon>Autobranchia</taxon>
        <taxon>Pteriomorphia</taxon>
        <taxon>Ostreida</taxon>
        <taxon>Ostreoidea</taxon>
        <taxon>Ostreidae</taxon>
        <taxon>Magallana</taxon>
    </lineage>
</organism>
<dbReference type="InParanoid" id="K1RXG3"/>
<dbReference type="PANTHER" id="PTHR21113">
    <property type="entry name" value="AGAP001705-PA"/>
    <property type="match status" value="1"/>
</dbReference>
<dbReference type="InterPro" id="IPR004302">
    <property type="entry name" value="Cellulose/chitin-bd_N"/>
</dbReference>
<gene>
    <name evidence="1" type="ORF">CGI_10025118</name>
</gene>
<protein>
    <submittedName>
        <fullName evidence="1">Uncharacterized protein</fullName>
    </submittedName>
</protein>
<accession>K1RXG3</accession>
<dbReference type="HOGENOM" id="CLU_041201_0_0_1"/>
<proteinExistence type="predicted"/>
<dbReference type="Pfam" id="PF03067">
    <property type="entry name" value="LPMO_10"/>
    <property type="match status" value="1"/>
</dbReference>
<name>K1RXG3_MAGGI</name>
<dbReference type="PANTHER" id="PTHR21113:SF4">
    <property type="entry name" value="CHITIN-BINDING TYPE-4 DOMAIN-CONTAINING PROTEIN"/>
    <property type="match status" value="1"/>
</dbReference>
<dbReference type="EMBL" id="JH816450">
    <property type="protein sequence ID" value="EKC39661.1"/>
    <property type="molecule type" value="Genomic_DNA"/>
</dbReference>
<sequence>MDNNRMITGNDPYKQQLTNGVHRVLRRIPYLVIEMANAWGTHNVRVFERQASDLSIMTSVLLFVASLFPAVLGHGYLQEPPSRSSMWRFGYNTPHNYNDNQLFCGGFQRQWDRNGGKCGICGDPWDGVRENEAGGRYATGIISRKYKEGQIIDVQVKITASHFGYFEFRLCPNNNVHKPATQACLNQYVLHQPSGSVRFLEQGRPQTYAIKLKLPKGLTCTQCVLQWKYNAGNSYGMSNDGRNCKGCGKQEQFYGCADVAISPADSGPKGNGSPRPNLAQEQIVESRPQLIPTFVNGDGATCRGVQAFRLINSFADSWCQSNCRQGYCPMIYCTPACQKLTVYG</sequence>
<reference evidence="1" key="1">
    <citation type="journal article" date="2012" name="Nature">
        <title>The oyster genome reveals stress adaptation and complexity of shell formation.</title>
        <authorList>
            <person name="Zhang G."/>
            <person name="Fang X."/>
            <person name="Guo X."/>
            <person name="Li L."/>
            <person name="Luo R."/>
            <person name="Xu F."/>
            <person name="Yang P."/>
            <person name="Zhang L."/>
            <person name="Wang X."/>
            <person name="Qi H."/>
            <person name="Xiong Z."/>
            <person name="Que H."/>
            <person name="Xie Y."/>
            <person name="Holland P.W."/>
            <person name="Paps J."/>
            <person name="Zhu Y."/>
            <person name="Wu F."/>
            <person name="Chen Y."/>
            <person name="Wang J."/>
            <person name="Peng C."/>
            <person name="Meng J."/>
            <person name="Yang L."/>
            <person name="Liu J."/>
            <person name="Wen B."/>
            <person name="Zhang N."/>
            <person name="Huang Z."/>
            <person name="Zhu Q."/>
            <person name="Feng Y."/>
            <person name="Mount A."/>
            <person name="Hedgecock D."/>
            <person name="Xu Z."/>
            <person name="Liu Y."/>
            <person name="Domazet-Loso T."/>
            <person name="Du Y."/>
            <person name="Sun X."/>
            <person name="Zhang S."/>
            <person name="Liu B."/>
            <person name="Cheng P."/>
            <person name="Jiang X."/>
            <person name="Li J."/>
            <person name="Fan D."/>
            <person name="Wang W."/>
            <person name="Fu W."/>
            <person name="Wang T."/>
            <person name="Wang B."/>
            <person name="Zhang J."/>
            <person name="Peng Z."/>
            <person name="Li Y."/>
            <person name="Li N."/>
            <person name="Wang J."/>
            <person name="Chen M."/>
            <person name="He Y."/>
            <person name="Tan F."/>
            <person name="Song X."/>
            <person name="Zheng Q."/>
            <person name="Huang R."/>
            <person name="Yang H."/>
            <person name="Du X."/>
            <person name="Chen L."/>
            <person name="Yang M."/>
            <person name="Gaffney P.M."/>
            <person name="Wang S."/>
            <person name="Luo L."/>
            <person name="She Z."/>
            <person name="Ming Y."/>
            <person name="Huang W."/>
            <person name="Zhang S."/>
            <person name="Huang B."/>
            <person name="Zhang Y."/>
            <person name="Qu T."/>
            <person name="Ni P."/>
            <person name="Miao G."/>
            <person name="Wang J."/>
            <person name="Wang Q."/>
            <person name="Steinberg C.E."/>
            <person name="Wang H."/>
            <person name="Li N."/>
            <person name="Qian L."/>
            <person name="Zhang G."/>
            <person name="Li Y."/>
            <person name="Yang H."/>
            <person name="Liu X."/>
            <person name="Wang J."/>
            <person name="Yin Y."/>
            <person name="Wang J."/>
        </authorList>
    </citation>
    <scope>NUCLEOTIDE SEQUENCE [LARGE SCALE GENOMIC DNA]</scope>
    <source>
        <strain evidence="1">05x7-T-G4-1.051#20</strain>
    </source>
</reference>
<dbReference type="AlphaFoldDB" id="K1RXG3"/>
<evidence type="ECO:0000313" key="1">
    <source>
        <dbReference type="EMBL" id="EKC39661.1"/>
    </source>
</evidence>